<proteinExistence type="predicted"/>
<dbReference type="RefSeq" id="WP_377934632.1">
    <property type="nucleotide sequence ID" value="NZ_JBHUEA010000014.1"/>
</dbReference>
<dbReference type="EMBL" id="JBHUEA010000014">
    <property type="protein sequence ID" value="MFD1721948.1"/>
    <property type="molecule type" value="Genomic_DNA"/>
</dbReference>
<keyword evidence="3 5" id="KW-1133">Transmembrane helix</keyword>
<feature type="transmembrane region" description="Helical" evidence="5">
    <location>
        <begin position="210"/>
        <end position="227"/>
    </location>
</feature>
<dbReference type="Proteomes" id="UP001597347">
    <property type="component" value="Unassembled WGS sequence"/>
</dbReference>
<feature type="transmembrane region" description="Helical" evidence="5">
    <location>
        <begin position="442"/>
        <end position="459"/>
    </location>
</feature>
<feature type="transmembrane region" description="Helical" evidence="5">
    <location>
        <begin position="418"/>
        <end position="436"/>
    </location>
</feature>
<dbReference type="Gene3D" id="1.20.1740.10">
    <property type="entry name" value="Amino acid/polyamine transporter I"/>
    <property type="match status" value="1"/>
</dbReference>
<evidence type="ECO:0000256" key="2">
    <source>
        <dbReference type="ARBA" id="ARBA00022692"/>
    </source>
</evidence>
<dbReference type="InterPro" id="IPR002293">
    <property type="entry name" value="AA/rel_permease1"/>
</dbReference>
<keyword evidence="2 5" id="KW-0812">Transmembrane</keyword>
<accession>A0ABW4LGP7</accession>
<feature type="transmembrane region" description="Helical" evidence="5">
    <location>
        <begin position="497"/>
        <end position="518"/>
    </location>
</feature>
<comment type="caution">
    <text evidence="6">The sequence shown here is derived from an EMBL/GenBank/DDBJ whole genome shotgun (WGS) entry which is preliminary data.</text>
</comment>
<feature type="transmembrane region" description="Helical" evidence="5">
    <location>
        <begin position="290"/>
        <end position="311"/>
    </location>
</feature>
<feature type="transmembrane region" description="Helical" evidence="5">
    <location>
        <begin position="167"/>
        <end position="190"/>
    </location>
</feature>
<feature type="transmembrane region" description="Helical" evidence="5">
    <location>
        <begin position="378"/>
        <end position="397"/>
    </location>
</feature>
<feature type="transmembrane region" description="Helical" evidence="5">
    <location>
        <begin position="37"/>
        <end position="59"/>
    </location>
</feature>
<feature type="transmembrane region" description="Helical" evidence="5">
    <location>
        <begin position="12"/>
        <end position="31"/>
    </location>
</feature>
<dbReference type="InterPro" id="IPR052962">
    <property type="entry name" value="AA_Transporter_AGT"/>
</dbReference>
<evidence type="ECO:0000256" key="1">
    <source>
        <dbReference type="ARBA" id="ARBA00004141"/>
    </source>
</evidence>
<feature type="transmembrane region" description="Helical" evidence="5">
    <location>
        <begin position="471"/>
        <end position="491"/>
    </location>
</feature>
<evidence type="ECO:0000313" key="7">
    <source>
        <dbReference type="Proteomes" id="UP001597347"/>
    </source>
</evidence>
<evidence type="ECO:0000256" key="4">
    <source>
        <dbReference type="ARBA" id="ARBA00023136"/>
    </source>
</evidence>
<feature type="transmembrane region" description="Helical" evidence="5">
    <location>
        <begin position="248"/>
        <end position="270"/>
    </location>
</feature>
<dbReference type="PANTHER" id="PTHR47547">
    <property type="match status" value="1"/>
</dbReference>
<evidence type="ECO:0000256" key="3">
    <source>
        <dbReference type="ARBA" id="ARBA00022989"/>
    </source>
</evidence>
<feature type="transmembrane region" description="Helical" evidence="5">
    <location>
        <begin position="80"/>
        <end position="104"/>
    </location>
</feature>
<dbReference type="PIRSF" id="PIRSF006060">
    <property type="entry name" value="AA_transporter"/>
    <property type="match status" value="1"/>
</dbReference>
<evidence type="ECO:0000256" key="5">
    <source>
        <dbReference type="SAM" id="Phobius"/>
    </source>
</evidence>
<feature type="transmembrane region" description="Helical" evidence="5">
    <location>
        <begin position="353"/>
        <end position="372"/>
    </location>
</feature>
<evidence type="ECO:0000313" key="6">
    <source>
        <dbReference type="EMBL" id="MFD1721948.1"/>
    </source>
</evidence>
<comment type="subcellular location">
    <subcellularLocation>
        <location evidence="1">Membrane</location>
        <topology evidence="1">Multi-pass membrane protein</topology>
    </subcellularLocation>
</comment>
<reference evidence="7" key="1">
    <citation type="journal article" date="2019" name="Int. J. Syst. Evol. Microbiol.">
        <title>The Global Catalogue of Microorganisms (GCM) 10K type strain sequencing project: providing services to taxonomists for standard genome sequencing and annotation.</title>
        <authorList>
            <consortium name="The Broad Institute Genomics Platform"/>
            <consortium name="The Broad Institute Genome Sequencing Center for Infectious Disease"/>
            <person name="Wu L."/>
            <person name="Ma J."/>
        </authorList>
    </citation>
    <scope>NUCLEOTIDE SEQUENCE [LARGE SCALE GENOMIC DNA]</scope>
    <source>
        <strain evidence="7">CGMCC 1.12471</strain>
    </source>
</reference>
<organism evidence="6 7">
    <name type="scientific">Amnibacterium endophyticum</name>
    <dbReference type="NCBI Taxonomy" id="2109337"/>
    <lineage>
        <taxon>Bacteria</taxon>
        <taxon>Bacillati</taxon>
        <taxon>Actinomycetota</taxon>
        <taxon>Actinomycetes</taxon>
        <taxon>Micrococcales</taxon>
        <taxon>Microbacteriaceae</taxon>
        <taxon>Amnibacterium</taxon>
    </lineage>
</organism>
<keyword evidence="4 5" id="KW-0472">Membrane</keyword>
<protein>
    <submittedName>
        <fullName evidence="6">APC family permease</fullName>
    </submittedName>
</protein>
<gene>
    <name evidence="6" type="ORF">ACFSBI_10320</name>
</gene>
<feature type="transmembrane region" description="Helical" evidence="5">
    <location>
        <begin position="136"/>
        <end position="160"/>
    </location>
</feature>
<dbReference type="PANTHER" id="PTHR47547:SF1">
    <property type="entry name" value="ASPARTATE-PROTON SYMPORTER"/>
    <property type="match status" value="1"/>
</dbReference>
<dbReference type="Pfam" id="PF13520">
    <property type="entry name" value="AA_permease_2"/>
    <property type="match status" value="1"/>
</dbReference>
<keyword evidence="7" id="KW-1185">Reference proteome</keyword>
<sequence length="548" mass="58102">MAEHGLKRDVGRIGLLFAAIGSMIGSGWLFGAFNASAIAGPAAIFSWLIGGVMILFIGLSYAELGPMFPISGGVIRYPHIVWGSFGSYSLGFITWISTAAVPAIEVEGALQYATQYAPFTSPEQVGGETVYTLTPLGIGTAAVLLAVFVAINAVGVKLFAQVNNVLVWWKLGVIALVVAVFIATALLGLGGTGGFANYGTKQFAPGGFDGVMIAISTAGIVFSFLGFRQSIELAGESKDPKRNVPWAVITATLVVAGIYALLQVAFTLAVPADALARADGWRSLSLENDFGPLAAIAGAAGLTWLAILLYADAIISPADTGLVYTTIASRVSYAFGRNGNAPRWLATTSARGVPWWSLVLVYGIGLVLLLPFPSWQQLVGFITSGTVISFAAGPLAVTALRRTEPDRERPFRLPGGHAIPLLGFFSANLIVYFTGWATNSKLFITILIGYAVLVVLELVGRRSGTKPPLELASGWWVLPWLGALALVAWLLDPETHPTLFLLGFPIIAVISIAVYALAVSRRLPRERMDEYIADAEREAQDEPEAVSV</sequence>
<name>A0ABW4LGP7_9MICO</name>